<dbReference type="FunFam" id="1.10.1040.10:FF:000017">
    <property type="entry name" value="2-dehydropantoate 2-reductase"/>
    <property type="match status" value="1"/>
</dbReference>
<dbReference type="PANTHER" id="PTHR21708">
    <property type="entry name" value="PROBABLE 2-DEHYDROPANTOATE 2-REDUCTASE"/>
    <property type="match status" value="1"/>
</dbReference>
<reference evidence="7" key="1">
    <citation type="submission" date="2023-08" db="EMBL/GenBank/DDBJ databases">
        <title>Black Yeasts Isolated from many extreme environments.</title>
        <authorList>
            <person name="Coleine C."/>
            <person name="Stajich J.E."/>
            <person name="Selbmann L."/>
        </authorList>
    </citation>
    <scope>NUCLEOTIDE SEQUENCE</scope>
    <source>
        <strain evidence="7">CCFEE 5810</strain>
    </source>
</reference>
<name>A0AAN7WDU6_9PEZI</name>
<evidence type="ECO:0000256" key="1">
    <source>
        <dbReference type="ARBA" id="ARBA00007870"/>
    </source>
</evidence>
<dbReference type="SUPFAM" id="SSF51735">
    <property type="entry name" value="NAD(P)-binding Rossmann-fold domains"/>
    <property type="match status" value="1"/>
</dbReference>
<keyword evidence="2 4" id="KW-0521">NADP</keyword>
<evidence type="ECO:0000313" key="7">
    <source>
        <dbReference type="EMBL" id="KAK5708326.1"/>
    </source>
</evidence>
<dbReference type="InterPro" id="IPR013332">
    <property type="entry name" value="KPR_N"/>
</dbReference>
<dbReference type="GO" id="GO:0005737">
    <property type="term" value="C:cytoplasm"/>
    <property type="evidence" value="ECO:0007669"/>
    <property type="project" value="TreeGrafter"/>
</dbReference>
<dbReference type="InterPro" id="IPR036291">
    <property type="entry name" value="NAD(P)-bd_dom_sf"/>
</dbReference>
<comment type="catalytic activity">
    <reaction evidence="4">
        <text>(R)-pantoate + NADP(+) = 2-dehydropantoate + NADPH + H(+)</text>
        <dbReference type="Rhea" id="RHEA:16233"/>
        <dbReference type="ChEBI" id="CHEBI:11561"/>
        <dbReference type="ChEBI" id="CHEBI:15378"/>
        <dbReference type="ChEBI" id="CHEBI:15980"/>
        <dbReference type="ChEBI" id="CHEBI:57783"/>
        <dbReference type="ChEBI" id="CHEBI:58349"/>
        <dbReference type="EC" id="1.1.1.169"/>
    </reaction>
</comment>
<dbReference type="InterPro" id="IPR008927">
    <property type="entry name" value="6-PGluconate_DH-like_C_sf"/>
</dbReference>
<dbReference type="PANTHER" id="PTHR21708:SF26">
    <property type="entry name" value="2-DEHYDROPANTOATE 2-REDUCTASE"/>
    <property type="match status" value="1"/>
</dbReference>
<dbReference type="Gene3D" id="3.40.50.720">
    <property type="entry name" value="NAD(P)-binding Rossmann-like Domain"/>
    <property type="match status" value="1"/>
</dbReference>
<dbReference type="GO" id="GO:0015940">
    <property type="term" value="P:pantothenate biosynthetic process"/>
    <property type="evidence" value="ECO:0007669"/>
    <property type="project" value="InterPro"/>
</dbReference>
<dbReference type="InterPro" id="IPR003710">
    <property type="entry name" value="ApbA"/>
</dbReference>
<evidence type="ECO:0000259" key="5">
    <source>
        <dbReference type="Pfam" id="PF02558"/>
    </source>
</evidence>
<proteinExistence type="inferred from homology"/>
<dbReference type="AlphaFoldDB" id="A0AAN7WDU6"/>
<dbReference type="Pfam" id="PF08546">
    <property type="entry name" value="ApbA_C"/>
    <property type="match status" value="1"/>
</dbReference>
<comment type="caution">
    <text evidence="7">The sequence shown here is derived from an EMBL/GenBank/DDBJ whole genome shotgun (WGS) entry which is preliminary data.</text>
</comment>
<gene>
    <name evidence="7" type="ORF">LTR97_000866</name>
</gene>
<comment type="similarity">
    <text evidence="1 4">Belongs to the ketopantoate reductase family.</text>
</comment>
<dbReference type="InterPro" id="IPR013328">
    <property type="entry name" value="6PGD_dom2"/>
</dbReference>
<dbReference type="SUPFAM" id="SSF48179">
    <property type="entry name" value="6-phosphogluconate dehydrogenase C-terminal domain-like"/>
    <property type="match status" value="1"/>
</dbReference>
<dbReference type="GO" id="GO:0008677">
    <property type="term" value="F:2-dehydropantoate 2-reductase activity"/>
    <property type="evidence" value="ECO:0007669"/>
    <property type="project" value="UniProtKB-EC"/>
</dbReference>
<evidence type="ECO:0000256" key="4">
    <source>
        <dbReference type="RuleBase" id="RU362068"/>
    </source>
</evidence>
<dbReference type="InterPro" id="IPR013752">
    <property type="entry name" value="KPA_reductase"/>
</dbReference>
<dbReference type="Gene3D" id="1.10.1040.10">
    <property type="entry name" value="N-(1-d-carboxylethyl)-l-norvaline Dehydrogenase, domain 2"/>
    <property type="match status" value="1"/>
</dbReference>
<evidence type="ECO:0000256" key="2">
    <source>
        <dbReference type="ARBA" id="ARBA00022857"/>
    </source>
</evidence>
<accession>A0AAN7WDU6</accession>
<dbReference type="EMBL" id="JAVRQU010000001">
    <property type="protein sequence ID" value="KAK5708326.1"/>
    <property type="molecule type" value="Genomic_DNA"/>
</dbReference>
<feature type="domain" description="Ketopantoate reductase C-terminal" evidence="6">
    <location>
        <begin position="200"/>
        <end position="323"/>
    </location>
</feature>
<evidence type="ECO:0000313" key="8">
    <source>
        <dbReference type="Proteomes" id="UP001310594"/>
    </source>
</evidence>
<organism evidence="7 8">
    <name type="scientific">Elasticomyces elasticus</name>
    <dbReference type="NCBI Taxonomy" id="574655"/>
    <lineage>
        <taxon>Eukaryota</taxon>
        <taxon>Fungi</taxon>
        <taxon>Dikarya</taxon>
        <taxon>Ascomycota</taxon>
        <taxon>Pezizomycotina</taxon>
        <taxon>Dothideomycetes</taxon>
        <taxon>Dothideomycetidae</taxon>
        <taxon>Mycosphaerellales</taxon>
        <taxon>Teratosphaeriaceae</taxon>
        <taxon>Elasticomyces</taxon>
    </lineage>
</organism>
<sequence length="335" mass="36411">MPVRILLVGGGAIGGFYGWRLASAPHTLVSALCRSNYRAVKDNGFRIASPIYGDGAYRPEFTFSSTAEATRAQVKFDYLLVATKALPDISDDSALLEGLVGADTSIVLVQNGIGIEEPYRRRFPKTRILSGVTLASTAQPSPGHIKHNGWSKISIGPFVPDSTSDDEELATQSCSRLIELLKAGGIKDAELHTHAGLQFVRWHKICINAAMNPSSVLSGRTANQEAASDLELYHHLLAVMHEVLATAPKVLGQPLPPGLAPPEQILESIKRNNSGNKPSMLLDWESGRSMELEVILGNPVRLARDRGIEMPRLQSMYALLKMAQKQRVKNTASKL</sequence>
<dbReference type="NCBIfam" id="TIGR00745">
    <property type="entry name" value="apbA_panE"/>
    <property type="match status" value="1"/>
</dbReference>
<evidence type="ECO:0000256" key="3">
    <source>
        <dbReference type="ARBA" id="ARBA00023002"/>
    </source>
</evidence>
<dbReference type="FunFam" id="3.40.50.720:FF:000609">
    <property type="entry name" value="2-dehydropantoate 2-reductase"/>
    <property type="match status" value="1"/>
</dbReference>
<dbReference type="Pfam" id="PF02558">
    <property type="entry name" value="ApbA"/>
    <property type="match status" value="1"/>
</dbReference>
<dbReference type="EC" id="1.1.1.169" evidence="4"/>
<evidence type="ECO:0000259" key="6">
    <source>
        <dbReference type="Pfam" id="PF08546"/>
    </source>
</evidence>
<comment type="function">
    <text evidence="4">Catalyzes the NADPH-dependent reduction of ketopantoate into pantoic acid.</text>
</comment>
<keyword evidence="3 4" id="KW-0560">Oxidoreductase</keyword>
<feature type="domain" description="Ketopantoate reductase N-terminal" evidence="5">
    <location>
        <begin position="5"/>
        <end position="158"/>
    </location>
</feature>
<dbReference type="InterPro" id="IPR051402">
    <property type="entry name" value="KPR-Related"/>
</dbReference>
<protein>
    <recommendedName>
        <fullName evidence="4">2-dehydropantoate 2-reductase</fullName>
        <ecNumber evidence="4">1.1.1.169</ecNumber>
    </recommendedName>
    <alternativeName>
        <fullName evidence="4">Ketopantoate reductase</fullName>
    </alternativeName>
</protein>
<dbReference type="Proteomes" id="UP001310594">
    <property type="component" value="Unassembled WGS sequence"/>
</dbReference>